<dbReference type="Gene3D" id="2.40.50.40">
    <property type="match status" value="1"/>
</dbReference>
<dbReference type="SUPFAM" id="SSF54160">
    <property type="entry name" value="Chromo domain-like"/>
    <property type="match status" value="1"/>
</dbReference>
<organism evidence="2 3">
    <name type="scientific">Phytophthora fragariaefolia</name>
    <dbReference type="NCBI Taxonomy" id="1490495"/>
    <lineage>
        <taxon>Eukaryota</taxon>
        <taxon>Sar</taxon>
        <taxon>Stramenopiles</taxon>
        <taxon>Oomycota</taxon>
        <taxon>Peronosporomycetes</taxon>
        <taxon>Peronosporales</taxon>
        <taxon>Peronosporaceae</taxon>
        <taxon>Phytophthora</taxon>
    </lineage>
</organism>
<evidence type="ECO:0000259" key="1">
    <source>
        <dbReference type="PROSITE" id="PS50013"/>
    </source>
</evidence>
<comment type="caution">
    <text evidence="2">The sequence shown here is derived from an EMBL/GenBank/DDBJ whole genome shotgun (WGS) entry which is preliminary data.</text>
</comment>
<protein>
    <submittedName>
        <fullName evidence="2">Unnamed protein product</fullName>
    </submittedName>
</protein>
<accession>A0A9W6XYN4</accession>
<gene>
    <name evidence="2" type="ORF">Pfra01_002007400</name>
</gene>
<feature type="domain" description="Chromo" evidence="1">
    <location>
        <begin position="244"/>
        <end position="277"/>
    </location>
</feature>
<reference evidence="2" key="1">
    <citation type="submission" date="2023-04" db="EMBL/GenBank/DDBJ databases">
        <title>Phytophthora fragariaefolia NBRC 109709.</title>
        <authorList>
            <person name="Ichikawa N."/>
            <person name="Sato H."/>
            <person name="Tonouchi N."/>
        </authorList>
    </citation>
    <scope>NUCLEOTIDE SEQUENCE</scope>
    <source>
        <strain evidence="2">NBRC 109709</strain>
    </source>
</reference>
<dbReference type="OrthoDB" id="121904at2759"/>
<evidence type="ECO:0000313" key="3">
    <source>
        <dbReference type="Proteomes" id="UP001165121"/>
    </source>
</evidence>
<dbReference type="CDD" id="cd00024">
    <property type="entry name" value="CD_CSD"/>
    <property type="match status" value="1"/>
</dbReference>
<keyword evidence="3" id="KW-1185">Reference proteome</keyword>
<dbReference type="EMBL" id="BSXT01002678">
    <property type="protein sequence ID" value="GMF50340.1"/>
    <property type="molecule type" value="Genomic_DNA"/>
</dbReference>
<name>A0A9W6XYN4_9STRA</name>
<dbReference type="InterPro" id="IPR016197">
    <property type="entry name" value="Chromo-like_dom_sf"/>
</dbReference>
<sequence length="277" mass="31470">MHRDYLYLGESYGEAKYVFVLKDELTHYCELVAADSANSQTDVAAVLDWHKRVMLMENQLDTRNWANLLPLIQANLNHSPVLLLGDCTPMELFTGLPAPSALDVVVTPQDKLPRTLPLEEETFRQALEELRTSLHALHRVARDRRERSRTAAMARSKGTVCNFSEGDYVLWSRVDQRLQGGKLLVRWVGSFLVAKGLPHSFLIRHLLTGAEYDVHGSRLKFYYDGDLNVTAEIHEHISLQGIVLEVREIVDHRVSTATGSLELLVAWRGLQDIENSW</sequence>
<dbReference type="PROSITE" id="PS50013">
    <property type="entry name" value="CHROMO_2"/>
    <property type="match status" value="1"/>
</dbReference>
<dbReference type="Proteomes" id="UP001165121">
    <property type="component" value="Unassembled WGS sequence"/>
</dbReference>
<proteinExistence type="predicted"/>
<dbReference type="AlphaFoldDB" id="A0A9W6XYN4"/>
<dbReference type="InterPro" id="IPR000953">
    <property type="entry name" value="Chromo/chromo_shadow_dom"/>
</dbReference>
<evidence type="ECO:0000313" key="2">
    <source>
        <dbReference type="EMBL" id="GMF50340.1"/>
    </source>
</evidence>